<evidence type="ECO:0000256" key="4">
    <source>
        <dbReference type="ARBA" id="ARBA00022825"/>
    </source>
</evidence>
<dbReference type="NCBIfam" id="NF003642">
    <property type="entry name" value="PRK05282.1"/>
    <property type="match status" value="1"/>
</dbReference>
<dbReference type="Proteomes" id="UP000186106">
    <property type="component" value="Unassembled WGS sequence"/>
</dbReference>
<dbReference type="EMBL" id="FTNZ01000001">
    <property type="protein sequence ID" value="SIS28991.1"/>
    <property type="molecule type" value="Genomic_DNA"/>
</dbReference>
<reference evidence="5 6" key="1">
    <citation type="submission" date="2017-01" db="EMBL/GenBank/DDBJ databases">
        <authorList>
            <person name="Mah S.A."/>
            <person name="Swanson W.J."/>
            <person name="Moy G.W."/>
            <person name="Vacquier V.D."/>
        </authorList>
    </citation>
    <scope>NUCLEOTIDE SEQUENCE [LARGE SCALE GENOMIC DNA]</scope>
    <source>
        <strain evidence="5 6">DSM 16927</strain>
    </source>
</reference>
<protein>
    <submittedName>
        <fullName evidence="5">Dipeptidase E</fullName>
    </submittedName>
</protein>
<keyword evidence="3" id="KW-0378">Hydrolase</keyword>
<dbReference type="AlphaFoldDB" id="A0A1N7HW49"/>
<evidence type="ECO:0000313" key="6">
    <source>
        <dbReference type="Proteomes" id="UP000186106"/>
    </source>
</evidence>
<dbReference type="PANTHER" id="PTHR20842:SF0">
    <property type="entry name" value="ALPHA-ASPARTYL DIPEPTIDASE"/>
    <property type="match status" value="1"/>
</dbReference>
<keyword evidence="4" id="KW-0720">Serine protease</keyword>
<gene>
    <name evidence="5" type="ORF">SAMN05421768_101451</name>
</gene>
<accession>A0A1N7HW49</accession>
<comment type="similarity">
    <text evidence="1">Belongs to the peptidase S51 family.</text>
</comment>
<evidence type="ECO:0000313" key="5">
    <source>
        <dbReference type="EMBL" id="SIS28991.1"/>
    </source>
</evidence>
<evidence type="ECO:0000256" key="1">
    <source>
        <dbReference type="ARBA" id="ARBA00006534"/>
    </source>
</evidence>
<dbReference type="PANTHER" id="PTHR20842">
    <property type="entry name" value="PROTEASE S51 ALPHA-ASPARTYL DIPEPTIDASE"/>
    <property type="match status" value="1"/>
</dbReference>
<dbReference type="SUPFAM" id="SSF52317">
    <property type="entry name" value="Class I glutamine amidotransferase-like"/>
    <property type="match status" value="1"/>
</dbReference>
<dbReference type="CDD" id="cd03146">
    <property type="entry name" value="GAT1_Peptidase_E"/>
    <property type="match status" value="1"/>
</dbReference>
<keyword evidence="2" id="KW-0645">Protease</keyword>
<dbReference type="STRING" id="112234.SAMN05421768_101451"/>
<dbReference type="Gene3D" id="3.40.50.880">
    <property type="match status" value="1"/>
</dbReference>
<sequence length="248" mass="27891">MFAIFVVQHYFYNQYNSCMNIILASTSTLFGGEYLEYLREELITLYAGIDEIVFIPFARPGGISHDDYTAKARSFFESINIKVKGLHEFEDKAEAIHQAKGYFTGGGNTFLLVKTLHEEGLMSVLKENVSNGKAYLGCSAGSNIGGQNMKTTNDMPIVYPPSFDCMGLVPFNLNPHYLDPNPDLKHNGETRETRIMEFLTQNDIKVVGLREGNWIRRTGDTITVEGSELTRIFEKNKEPYEIEAGSSL</sequence>
<proteinExistence type="inferred from homology"/>
<dbReference type="GO" id="GO:0006508">
    <property type="term" value="P:proteolysis"/>
    <property type="evidence" value="ECO:0007669"/>
    <property type="project" value="UniProtKB-KW"/>
</dbReference>
<organism evidence="5 6">
    <name type="scientific">Chryseobacterium joostei</name>
    <dbReference type="NCBI Taxonomy" id="112234"/>
    <lineage>
        <taxon>Bacteria</taxon>
        <taxon>Pseudomonadati</taxon>
        <taxon>Bacteroidota</taxon>
        <taxon>Flavobacteriia</taxon>
        <taxon>Flavobacteriales</taxon>
        <taxon>Weeksellaceae</taxon>
        <taxon>Chryseobacterium group</taxon>
        <taxon>Chryseobacterium</taxon>
    </lineage>
</organism>
<evidence type="ECO:0000256" key="2">
    <source>
        <dbReference type="ARBA" id="ARBA00022670"/>
    </source>
</evidence>
<dbReference type="InterPro" id="IPR029062">
    <property type="entry name" value="Class_I_gatase-like"/>
</dbReference>
<dbReference type="Pfam" id="PF03575">
    <property type="entry name" value="Peptidase_S51"/>
    <property type="match status" value="1"/>
</dbReference>
<evidence type="ECO:0000256" key="3">
    <source>
        <dbReference type="ARBA" id="ARBA00022801"/>
    </source>
</evidence>
<dbReference type="GO" id="GO:0008236">
    <property type="term" value="F:serine-type peptidase activity"/>
    <property type="evidence" value="ECO:0007669"/>
    <property type="project" value="UniProtKB-KW"/>
</dbReference>
<name>A0A1N7HW49_9FLAO</name>
<dbReference type="InterPro" id="IPR005320">
    <property type="entry name" value="Peptidase_S51"/>
</dbReference>